<dbReference type="AlphaFoldDB" id="A0A7W4PSU9"/>
<proteinExistence type="predicted"/>
<evidence type="ECO:0000313" key="1">
    <source>
        <dbReference type="EMBL" id="MBB2205316.1"/>
    </source>
</evidence>
<gene>
    <name evidence="1" type="ORF">HLH27_09845</name>
</gene>
<reference evidence="1 2" key="1">
    <citation type="submission" date="2020-04" db="EMBL/GenBank/DDBJ databases">
        <title>Description of novel Gluconacetobacter.</title>
        <authorList>
            <person name="Sombolestani A."/>
        </authorList>
    </citation>
    <scope>NUCLEOTIDE SEQUENCE [LARGE SCALE GENOMIC DNA]</scope>
    <source>
        <strain evidence="1 2">LMG 27800</strain>
    </source>
</reference>
<comment type="caution">
    <text evidence="1">The sequence shown here is derived from an EMBL/GenBank/DDBJ whole genome shotgun (WGS) entry which is preliminary data.</text>
</comment>
<accession>A0A7W4PSU9</accession>
<evidence type="ECO:0000313" key="2">
    <source>
        <dbReference type="Proteomes" id="UP000540556"/>
    </source>
</evidence>
<sequence length="124" mass="12813">MIVVVLVLGVAGAILIARGPFHSAALDLRGTARQVSSAMREARMQAIHSGTTQLFTLDAAQRDYGLQQGPRHALPAGISVAGPARFAFYPDGSAAGPPTALAEGGRHVTLRVNWLTGATSVEGP</sequence>
<organism evidence="1 2">
    <name type="scientific">Gluconacetobacter takamatsuzukensis</name>
    <dbReference type="NCBI Taxonomy" id="1286190"/>
    <lineage>
        <taxon>Bacteria</taxon>
        <taxon>Pseudomonadati</taxon>
        <taxon>Pseudomonadota</taxon>
        <taxon>Alphaproteobacteria</taxon>
        <taxon>Acetobacterales</taxon>
        <taxon>Acetobacteraceae</taxon>
        <taxon>Gluconacetobacter</taxon>
    </lineage>
</organism>
<name>A0A7W4PSU9_9PROT</name>
<protein>
    <submittedName>
        <fullName evidence="1">Pseudopilin H</fullName>
    </submittedName>
</protein>
<keyword evidence="2" id="KW-1185">Reference proteome</keyword>
<dbReference type="Proteomes" id="UP000540556">
    <property type="component" value="Unassembled WGS sequence"/>
</dbReference>
<dbReference type="EMBL" id="JABEQK010000006">
    <property type="protein sequence ID" value="MBB2205316.1"/>
    <property type="molecule type" value="Genomic_DNA"/>
</dbReference>